<gene>
    <name evidence="1" type="ORF">PAPOLLO_LOCUS5477</name>
</gene>
<reference evidence="1" key="1">
    <citation type="submission" date="2021-04" db="EMBL/GenBank/DDBJ databases">
        <authorList>
            <person name="Tunstrom K."/>
        </authorList>
    </citation>
    <scope>NUCLEOTIDE SEQUENCE</scope>
</reference>
<protein>
    <submittedName>
        <fullName evidence="1">(apollo) hypothetical protein</fullName>
    </submittedName>
</protein>
<evidence type="ECO:0000313" key="2">
    <source>
        <dbReference type="Proteomes" id="UP000691718"/>
    </source>
</evidence>
<sequence length="160" mass="18224">MENISEVPKTQAALEKTLNKRLDKFEARREGSSKELSVKDLGSSSDYINFNNFVYSTFTLLRQQINQLIVDVDAIESRHRKKFLLLGGVVENSNENVRELVASVISKNLGINNCSDQSLHVCYRLGRISNGSSRPILIKFNLHYDEKYGPKKFCSRVAHM</sequence>
<evidence type="ECO:0000313" key="1">
    <source>
        <dbReference type="EMBL" id="CAG4956137.1"/>
    </source>
</evidence>
<dbReference type="OrthoDB" id="7481777at2759"/>
<dbReference type="Proteomes" id="UP000691718">
    <property type="component" value="Unassembled WGS sequence"/>
</dbReference>
<proteinExistence type="predicted"/>
<dbReference type="EMBL" id="CAJQZP010000312">
    <property type="protein sequence ID" value="CAG4956137.1"/>
    <property type="molecule type" value="Genomic_DNA"/>
</dbReference>
<accession>A0A8S3WFB6</accession>
<keyword evidence="2" id="KW-1185">Reference proteome</keyword>
<organism evidence="1 2">
    <name type="scientific">Parnassius apollo</name>
    <name type="common">Apollo butterfly</name>
    <name type="synonym">Papilio apollo</name>
    <dbReference type="NCBI Taxonomy" id="110799"/>
    <lineage>
        <taxon>Eukaryota</taxon>
        <taxon>Metazoa</taxon>
        <taxon>Ecdysozoa</taxon>
        <taxon>Arthropoda</taxon>
        <taxon>Hexapoda</taxon>
        <taxon>Insecta</taxon>
        <taxon>Pterygota</taxon>
        <taxon>Neoptera</taxon>
        <taxon>Endopterygota</taxon>
        <taxon>Lepidoptera</taxon>
        <taxon>Glossata</taxon>
        <taxon>Ditrysia</taxon>
        <taxon>Papilionoidea</taxon>
        <taxon>Papilionidae</taxon>
        <taxon>Parnassiinae</taxon>
        <taxon>Parnassini</taxon>
        <taxon>Parnassius</taxon>
        <taxon>Parnassius</taxon>
    </lineage>
</organism>
<comment type="caution">
    <text evidence="1">The sequence shown here is derived from an EMBL/GenBank/DDBJ whole genome shotgun (WGS) entry which is preliminary data.</text>
</comment>
<dbReference type="AlphaFoldDB" id="A0A8S3WFB6"/>
<name>A0A8S3WFB6_PARAO</name>